<keyword evidence="1 4" id="KW-0489">Methyltransferase</keyword>
<proteinExistence type="predicted"/>
<dbReference type="Proteomes" id="UP000183002">
    <property type="component" value="Unassembled WGS sequence"/>
</dbReference>
<dbReference type="STRING" id="1077947.SAMN05216227_101854"/>
<keyword evidence="2 4" id="KW-0808">Transferase</keyword>
<dbReference type="CDD" id="cd02440">
    <property type="entry name" value="AdoMet_MTases"/>
    <property type="match status" value="1"/>
</dbReference>
<dbReference type="PANTHER" id="PTHR43861:SF1">
    <property type="entry name" value="TRANS-ACONITATE 2-METHYLTRANSFERASE"/>
    <property type="match status" value="1"/>
</dbReference>
<dbReference type="InterPro" id="IPR041698">
    <property type="entry name" value="Methyltransf_25"/>
</dbReference>
<organism evidence="4 5">
    <name type="scientific">Pseudorhodobacter antarcticus</name>
    <dbReference type="NCBI Taxonomy" id="1077947"/>
    <lineage>
        <taxon>Bacteria</taxon>
        <taxon>Pseudomonadati</taxon>
        <taxon>Pseudomonadota</taxon>
        <taxon>Alphaproteobacteria</taxon>
        <taxon>Rhodobacterales</taxon>
        <taxon>Paracoccaceae</taxon>
        <taxon>Pseudorhodobacter</taxon>
    </lineage>
</organism>
<dbReference type="OrthoDB" id="9795085at2"/>
<dbReference type="Gene3D" id="1.10.150.290">
    <property type="entry name" value="S-adenosyl-L-methionine-dependent methyltransferases"/>
    <property type="match status" value="1"/>
</dbReference>
<dbReference type="SUPFAM" id="SSF53335">
    <property type="entry name" value="S-adenosyl-L-methionine-dependent methyltransferases"/>
    <property type="match status" value="1"/>
</dbReference>
<dbReference type="EMBL" id="FOCO01000018">
    <property type="protein sequence ID" value="SEN61036.1"/>
    <property type="molecule type" value="Genomic_DNA"/>
</dbReference>
<feature type="domain" description="Methyltransferase" evidence="3">
    <location>
        <begin position="37"/>
        <end position="126"/>
    </location>
</feature>
<dbReference type="InterPro" id="IPR023149">
    <property type="entry name" value="Trans_acon_MeTrfase_C"/>
</dbReference>
<protein>
    <submittedName>
        <fullName evidence="4">Trans-aconitate 2-methyltransferase</fullName>
    </submittedName>
</protein>
<keyword evidence="5" id="KW-1185">Reference proteome</keyword>
<evidence type="ECO:0000313" key="4">
    <source>
        <dbReference type="EMBL" id="SEN61036.1"/>
    </source>
</evidence>
<dbReference type="RefSeq" id="WP_050519880.1">
    <property type="nucleotide sequence ID" value="NZ_LGHU01000068.1"/>
</dbReference>
<evidence type="ECO:0000313" key="5">
    <source>
        <dbReference type="Proteomes" id="UP000183002"/>
    </source>
</evidence>
<dbReference type="InterPro" id="IPR029063">
    <property type="entry name" value="SAM-dependent_MTases_sf"/>
</dbReference>
<gene>
    <name evidence="4" type="ORF">SAMN05216227_101854</name>
</gene>
<name>A0A1H8HYR1_9RHOB</name>
<dbReference type="GO" id="GO:0032259">
    <property type="term" value="P:methylation"/>
    <property type="evidence" value="ECO:0007669"/>
    <property type="project" value="UniProtKB-KW"/>
</dbReference>
<evidence type="ECO:0000256" key="1">
    <source>
        <dbReference type="ARBA" id="ARBA00022603"/>
    </source>
</evidence>
<dbReference type="AlphaFoldDB" id="A0A1H8HYR1"/>
<dbReference type="Gene3D" id="3.40.50.150">
    <property type="entry name" value="Vaccinia Virus protein VP39"/>
    <property type="match status" value="1"/>
</dbReference>
<accession>A0A1H8HYR1</accession>
<dbReference type="Pfam" id="PF13649">
    <property type="entry name" value="Methyltransf_25"/>
    <property type="match status" value="1"/>
</dbReference>
<evidence type="ECO:0000256" key="2">
    <source>
        <dbReference type="ARBA" id="ARBA00022679"/>
    </source>
</evidence>
<dbReference type="GO" id="GO:0030798">
    <property type="term" value="F:trans-aconitate 2-methyltransferase activity"/>
    <property type="evidence" value="ECO:0007669"/>
    <property type="project" value="InterPro"/>
</dbReference>
<reference evidence="4 5" key="1">
    <citation type="submission" date="2016-10" db="EMBL/GenBank/DDBJ databases">
        <authorList>
            <person name="de Groot N.N."/>
        </authorList>
    </citation>
    <scope>NUCLEOTIDE SEQUENCE [LARGE SCALE GENOMIC DNA]</scope>
    <source>
        <strain evidence="4 5">CGMCC 1.10836</strain>
    </source>
</reference>
<dbReference type="PANTHER" id="PTHR43861">
    <property type="entry name" value="TRANS-ACONITATE 2-METHYLTRANSFERASE-RELATED"/>
    <property type="match status" value="1"/>
</dbReference>
<sequence length="257" mass="27995">MTATDWNPEGYARFGDLRLRPALDLLAQVPELPAGDVVDLGCGGGAVGPALAQRFVGRAVIGVDASPAMLEAARATGAYRELVQTDAAQWRPVRKPAMIFSNAALHWLAGHDALMPRLAQALAPGGVLAVQMPRQWGAPSHRFIRDIAASLFGDRMADIPDTPVQSSVRYWEMLHPLGQVTAWESEYVQRIAPQEVGHPVRAFTISTAMRPFLARLDAEEAERFLTAYDAALGAAYPLLPDGAALMPFRRVFFILQR</sequence>
<evidence type="ECO:0000259" key="3">
    <source>
        <dbReference type="Pfam" id="PF13649"/>
    </source>
</evidence>